<feature type="transmembrane region" description="Helical" evidence="1">
    <location>
        <begin position="49"/>
        <end position="72"/>
    </location>
</feature>
<proteinExistence type="predicted"/>
<name>A0A5B9R7J7_9BACT</name>
<protein>
    <recommendedName>
        <fullName evidence="4">YcxB-like protein domain-containing protein</fullName>
    </recommendedName>
</protein>
<dbReference type="Proteomes" id="UP000325286">
    <property type="component" value="Chromosome"/>
</dbReference>
<evidence type="ECO:0008006" key="4">
    <source>
        <dbReference type="Google" id="ProtNLM"/>
    </source>
</evidence>
<accession>A0A5B9R7J7</accession>
<keyword evidence="1" id="KW-0472">Membrane</keyword>
<dbReference type="KEGG" id="rul:UC8_44620"/>
<reference evidence="2 3" key="1">
    <citation type="submission" date="2019-08" db="EMBL/GenBank/DDBJ databases">
        <title>Deep-cultivation of Planctomycetes and their phenomic and genomic characterization uncovers novel biology.</title>
        <authorList>
            <person name="Wiegand S."/>
            <person name="Jogler M."/>
            <person name="Boedeker C."/>
            <person name="Pinto D."/>
            <person name="Vollmers J."/>
            <person name="Rivas-Marin E."/>
            <person name="Kohn T."/>
            <person name="Peeters S.H."/>
            <person name="Heuer A."/>
            <person name="Rast P."/>
            <person name="Oberbeckmann S."/>
            <person name="Bunk B."/>
            <person name="Jeske O."/>
            <person name="Meyerdierks A."/>
            <person name="Storesund J.E."/>
            <person name="Kallscheuer N."/>
            <person name="Luecker S."/>
            <person name="Lage O.M."/>
            <person name="Pohl T."/>
            <person name="Merkel B.J."/>
            <person name="Hornburger P."/>
            <person name="Mueller R.-W."/>
            <person name="Bruemmer F."/>
            <person name="Labrenz M."/>
            <person name="Spormann A.M."/>
            <person name="Op den Camp H."/>
            <person name="Overmann J."/>
            <person name="Amann R."/>
            <person name="Jetten M.S.M."/>
            <person name="Mascher T."/>
            <person name="Medema M.H."/>
            <person name="Devos D.P."/>
            <person name="Kaster A.-K."/>
            <person name="Ovreas L."/>
            <person name="Rohde M."/>
            <person name="Galperin M.Y."/>
            <person name="Jogler C."/>
        </authorList>
    </citation>
    <scope>NUCLEOTIDE SEQUENCE [LARGE SCALE GENOMIC DNA]</scope>
    <source>
        <strain evidence="2 3">UC8</strain>
    </source>
</reference>
<keyword evidence="3" id="KW-1185">Reference proteome</keyword>
<dbReference type="RefSeq" id="WP_068141070.1">
    <property type="nucleotide sequence ID" value="NZ_CP042914.1"/>
</dbReference>
<keyword evidence="1" id="KW-1133">Transmembrane helix</keyword>
<keyword evidence="1" id="KW-0812">Transmembrane</keyword>
<feature type="transmembrane region" description="Helical" evidence="1">
    <location>
        <begin position="272"/>
        <end position="292"/>
    </location>
</feature>
<gene>
    <name evidence="2" type="ORF">UC8_44620</name>
</gene>
<organism evidence="2 3">
    <name type="scientific">Roseimaritima ulvae</name>
    <dbReference type="NCBI Taxonomy" id="980254"/>
    <lineage>
        <taxon>Bacteria</taxon>
        <taxon>Pseudomonadati</taxon>
        <taxon>Planctomycetota</taxon>
        <taxon>Planctomycetia</taxon>
        <taxon>Pirellulales</taxon>
        <taxon>Pirellulaceae</taxon>
        <taxon>Roseimaritima</taxon>
    </lineage>
</organism>
<evidence type="ECO:0000313" key="2">
    <source>
        <dbReference type="EMBL" id="QEG42423.1"/>
    </source>
</evidence>
<dbReference type="AlphaFoldDB" id="A0A5B9R7J7"/>
<feature type="transmembrane region" description="Helical" evidence="1">
    <location>
        <begin position="84"/>
        <end position="102"/>
    </location>
</feature>
<feature type="transmembrane region" description="Helical" evidence="1">
    <location>
        <begin position="247"/>
        <end position="266"/>
    </location>
</feature>
<dbReference type="EMBL" id="CP042914">
    <property type="protein sequence ID" value="QEG42423.1"/>
    <property type="molecule type" value="Genomic_DNA"/>
</dbReference>
<evidence type="ECO:0000313" key="3">
    <source>
        <dbReference type="Proteomes" id="UP000325286"/>
    </source>
</evidence>
<sequence length="388" mass="43395">MSDPSAENPYQPPPDVDETAPLEAGTVIEYDAAATKDDLRRALRSGPAMVWDVILLVTLGLGVTAVVLSQMIGGGWRAGWGNSTFTFLILLIPTLLAGFGLYRKWFAAEIYLKHYPRALQRRTGQLTEEGFLLCSEEGKAWWPHTSLLRFKQHRDQLTICYDLRGASQQILPERGFSDPLAAAAIFSRHAQRNPYPPLGVFDHRALQPLSVPIRVGPMPEGAIRFSGTLQSGDLVDTPLLSLQLHSLLKSLGILVVLHFAALAVYHVYGRSYAVLAILPLALLDVWFALVFYRTWRPRSVAQQPLMLISGWLDEDGLTLLNDIEQSVTRWTQFSECEISDSKVWLRFDSGSDLLLLLHRRFFDSDADWQATQQLLQTHVGPARPPTTP</sequence>
<evidence type="ECO:0000256" key="1">
    <source>
        <dbReference type="SAM" id="Phobius"/>
    </source>
</evidence>